<evidence type="ECO:0000256" key="1">
    <source>
        <dbReference type="ARBA" id="ARBA00023015"/>
    </source>
</evidence>
<dbReference type="PROSITE" id="PS51078">
    <property type="entry name" value="ICLR_ED"/>
    <property type="match status" value="1"/>
</dbReference>
<dbReference type="InterPro" id="IPR029016">
    <property type="entry name" value="GAF-like_dom_sf"/>
</dbReference>
<evidence type="ECO:0000256" key="2">
    <source>
        <dbReference type="ARBA" id="ARBA00023125"/>
    </source>
</evidence>
<evidence type="ECO:0000259" key="4">
    <source>
        <dbReference type="PROSITE" id="PS51077"/>
    </source>
</evidence>
<keyword evidence="1" id="KW-0805">Transcription regulation</keyword>
<evidence type="ECO:0000313" key="7">
    <source>
        <dbReference type="Proteomes" id="UP001596109"/>
    </source>
</evidence>
<organism evidence="6 7">
    <name type="scientific">Sporosarcina soli</name>
    <dbReference type="NCBI Taxonomy" id="334736"/>
    <lineage>
        <taxon>Bacteria</taxon>
        <taxon>Bacillati</taxon>
        <taxon>Bacillota</taxon>
        <taxon>Bacilli</taxon>
        <taxon>Bacillales</taxon>
        <taxon>Caryophanaceae</taxon>
        <taxon>Sporosarcina</taxon>
    </lineage>
</organism>
<evidence type="ECO:0000313" key="6">
    <source>
        <dbReference type="EMBL" id="MFC5588962.1"/>
    </source>
</evidence>
<dbReference type="Gene3D" id="1.10.10.10">
    <property type="entry name" value="Winged helix-like DNA-binding domain superfamily/Winged helix DNA-binding domain"/>
    <property type="match status" value="1"/>
</dbReference>
<sequence length="247" mass="27560">MNQTQTVGRALDILFVLAESGKTLTVGEIAERVPLPESTAYRLVKTLELNGVIERREKGQISLGMRIMDLARSLHQQIDQNLLTISRPIMDSLTERLNETSLLVVRRGDVGVTVQFAEGNRLIGYLTKNGKIHQLDRGASGKSILAFENSKFINGIMKEADETFREELEHELEKIRHQGYAQTVGEVDSDTLAVAAPIFDESNSVIASLSILGPKERFPEDILNKTIDEVVKSANEITKKVKKNQIY</sequence>
<reference evidence="7" key="1">
    <citation type="journal article" date="2019" name="Int. J. Syst. Evol. Microbiol.">
        <title>The Global Catalogue of Microorganisms (GCM) 10K type strain sequencing project: providing services to taxonomists for standard genome sequencing and annotation.</title>
        <authorList>
            <consortium name="The Broad Institute Genomics Platform"/>
            <consortium name="The Broad Institute Genome Sequencing Center for Infectious Disease"/>
            <person name="Wu L."/>
            <person name="Ma J."/>
        </authorList>
    </citation>
    <scope>NUCLEOTIDE SEQUENCE [LARGE SCALE GENOMIC DNA]</scope>
    <source>
        <strain evidence="7">CGMCC 4.1434</strain>
    </source>
</reference>
<keyword evidence="7" id="KW-1185">Reference proteome</keyword>
<keyword evidence="2" id="KW-0238">DNA-binding</keyword>
<evidence type="ECO:0000259" key="5">
    <source>
        <dbReference type="PROSITE" id="PS51078"/>
    </source>
</evidence>
<dbReference type="InterPro" id="IPR011991">
    <property type="entry name" value="ArsR-like_HTH"/>
</dbReference>
<dbReference type="PANTHER" id="PTHR30136">
    <property type="entry name" value="HELIX-TURN-HELIX TRANSCRIPTIONAL REGULATOR, ICLR FAMILY"/>
    <property type="match status" value="1"/>
</dbReference>
<evidence type="ECO:0000256" key="3">
    <source>
        <dbReference type="ARBA" id="ARBA00023163"/>
    </source>
</evidence>
<feature type="domain" description="IclR-ED" evidence="5">
    <location>
        <begin position="66"/>
        <end position="243"/>
    </location>
</feature>
<proteinExistence type="predicted"/>
<dbReference type="SUPFAM" id="SSF46785">
    <property type="entry name" value="Winged helix' DNA-binding domain"/>
    <property type="match status" value="1"/>
</dbReference>
<dbReference type="RefSeq" id="WP_381432798.1">
    <property type="nucleotide sequence ID" value="NZ_JBHSNO010000005.1"/>
</dbReference>
<dbReference type="CDD" id="cd00090">
    <property type="entry name" value="HTH_ARSR"/>
    <property type="match status" value="1"/>
</dbReference>
<gene>
    <name evidence="6" type="ORF">ACFPRA_08690</name>
</gene>
<dbReference type="Pfam" id="PF01614">
    <property type="entry name" value="IclR_C"/>
    <property type="match status" value="1"/>
</dbReference>
<protein>
    <submittedName>
        <fullName evidence="6">IclR family transcriptional regulator</fullName>
    </submittedName>
</protein>
<dbReference type="PANTHER" id="PTHR30136:SF24">
    <property type="entry name" value="HTH-TYPE TRANSCRIPTIONAL REPRESSOR ALLR"/>
    <property type="match status" value="1"/>
</dbReference>
<dbReference type="PROSITE" id="PS51077">
    <property type="entry name" value="HTH_ICLR"/>
    <property type="match status" value="1"/>
</dbReference>
<dbReference type="Gene3D" id="3.30.450.40">
    <property type="match status" value="1"/>
</dbReference>
<dbReference type="InterPro" id="IPR036388">
    <property type="entry name" value="WH-like_DNA-bd_sf"/>
</dbReference>
<dbReference type="InterPro" id="IPR036390">
    <property type="entry name" value="WH_DNA-bd_sf"/>
</dbReference>
<dbReference type="SMART" id="SM00346">
    <property type="entry name" value="HTH_ICLR"/>
    <property type="match status" value="1"/>
</dbReference>
<name>A0ABW0THK7_9BACL</name>
<keyword evidence="3" id="KW-0804">Transcription</keyword>
<dbReference type="Pfam" id="PF09339">
    <property type="entry name" value="HTH_IclR"/>
    <property type="match status" value="1"/>
</dbReference>
<dbReference type="InterPro" id="IPR050707">
    <property type="entry name" value="HTH_MetabolicPath_Reg"/>
</dbReference>
<accession>A0ABW0THK7</accession>
<dbReference type="SUPFAM" id="SSF55781">
    <property type="entry name" value="GAF domain-like"/>
    <property type="match status" value="1"/>
</dbReference>
<dbReference type="Proteomes" id="UP001596109">
    <property type="component" value="Unassembled WGS sequence"/>
</dbReference>
<dbReference type="InterPro" id="IPR014757">
    <property type="entry name" value="Tscrpt_reg_IclR_C"/>
</dbReference>
<dbReference type="EMBL" id="JBHSNO010000005">
    <property type="protein sequence ID" value="MFC5588962.1"/>
    <property type="molecule type" value="Genomic_DNA"/>
</dbReference>
<comment type="caution">
    <text evidence="6">The sequence shown here is derived from an EMBL/GenBank/DDBJ whole genome shotgun (WGS) entry which is preliminary data.</text>
</comment>
<feature type="domain" description="HTH iclR-type" evidence="4">
    <location>
        <begin position="4"/>
        <end position="65"/>
    </location>
</feature>
<dbReference type="InterPro" id="IPR005471">
    <property type="entry name" value="Tscrpt_reg_IclR_N"/>
</dbReference>